<dbReference type="STRING" id="1810919.A0A3D8SJZ9"/>
<feature type="domain" description="Subtelomeric hrmA-associated cluster protein AFUB-079030/YDR124W-like helical bundle" evidence="2">
    <location>
        <begin position="164"/>
        <end position="305"/>
    </location>
</feature>
<evidence type="ECO:0000256" key="1">
    <source>
        <dbReference type="SAM" id="MobiDB-lite"/>
    </source>
</evidence>
<evidence type="ECO:0000313" key="4">
    <source>
        <dbReference type="Proteomes" id="UP000256690"/>
    </source>
</evidence>
<dbReference type="PANTHER" id="PTHR36102">
    <property type="entry name" value="CHROMOSOME 10, WHOLE GENOME SHOTGUN SEQUENCE"/>
    <property type="match status" value="1"/>
</dbReference>
<dbReference type="InterPro" id="IPR047092">
    <property type="entry name" value="AFUB_07903/YDR124W-like_hel"/>
</dbReference>
<dbReference type="GeneID" id="38113669"/>
<dbReference type="RefSeq" id="XP_026606181.1">
    <property type="nucleotide sequence ID" value="XM_026745315.1"/>
</dbReference>
<protein>
    <recommendedName>
        <fullName evidence="2">Subtelomeric hrmA-associated cluster protein AFUB-079030/YDR124W-like helical bundle domain-containing protein</fullName>
    </recommendedName>
</protein>
<feature type="region of interest" description="Disordered" evidence="1">
    <location>
        <begin position="204"/>
        <end position="249"/>
    </location>
</feature>
<dbReference type="EMBL" id="PVWQ01000003">
    <property type="protein sequence ID" value="RDW86657.1"/>
    <property type="molecule type" value="Genomic_DNA"/>
</dbReference>
<gene>
    <name evidence="3" type="ORF">DSM5745_03299</name>
</gene>
<organism evidence="3 4">
    <name type="scientific">Aspergillus mulundensis</name>
    <dbReference type="NCBI Taxonomy" id="1810919"/>
    <lineage>
        <taxon>Eukaryota</taxon>
        <taxon>Fungi</taxon>
        <taxon>Dikarya</taxon>
        <taxon>Ascomycota</taxon>
        <taxon>Pezizomycotina</taxon>
        <taxon>Eurotiomycetes</taxon>
        <taxon>Eurotiomycetidae</taxon>
        <taxon>Eurotiales</taxon>
        <taxon>Aspergillaceae</taxon>
        <taxon>Aspergillus</taxon>
        <taxon>Aspergillus subgen. Nidulantes</taxon>
    </lineage>
</organism>
<sequence length="477" mass="54018">MEPLAMGVPEVKGEEHGQMAYHDMAPQTASNELQSHQPAQFALPYSHFAIMFIDQHGELQAETSPCIAGCEKVIFTDEVRQRFLKLVNKEWQPGLQDVPGMALSAASWYRYHATQHPPDSLIPYEWQPPRYKRHRHLRRVNPDDANGWLLPSPAPSLRCTTLRVGQTQVLRKYYDKAFEDLKQLSCRVVAKAWVKLVEPRKQVNFPYNGKAPSSSRLPKPPGQDEEKPDPEKTKPTWWPTGVRHKEPDHLPKPERIRLLKHILCNLKDSHDVTAAKLIYASLDVRSSIESEKQKSVLDEVLYVRSMEERYLDGEINGDTVVHVYYGHMEEEPETQGADSDRLEAMMAAQTNQQPTCRSYRSMPIITQELPHRPLRNGKRPADSECYRPISPVSAGSRDSSMERSLATYPPDVKPSMLQRTEPARGAATPQSLPPAGPTSLPDLYAHQFAAQPQTTHPGFWDTLAAPSAHPQFSFNGY</sequence>
<keyword evidence="4" id="KW-1185">Reference proteome</keyword>
<dbReference type="PANTHER" id="PTHR36102:SF4">
    <property type="entry name" value="YDR124W-LIKE HELICAL BUNDLE DOMAIN-CONTAINING PROTEIN"/>
    <property type="match status" value="1"/>
</dbReference>
<dbReference type="InterPro" id="IPR021264">
    <property type="entry name" value="AFUB_079030/YDR124W-like"/>
</dbReference>
<evidence type="ECO:0000313" key="3">
    <source>
        <dbReference type="EMBL" id="RDW86657.1"/>
    </source>
</evidence>
<accession>A0A3D8SJZ9</accession>
<feature type="region of interest" description="Disordered" evidence="1">
    <location>
        <begin position="367"/>
        <end position="442"/>
    </location>
</feature>
<dbReference type="Proteomes" id="UP000256690">
    <property type="component" value="Unassembled WGS sequence"/>
</dbReference>
<dbReference type="AlphaFoldDB" id="A0A3D8SJZ9"/>
<comment type="caution">
    <text evidence="3">The sequence shown here is derived from an EMBL/GenBank/DDBJ whole genome shotgun (WGS) entry which is preliminary data.</text>
</comment>
<evidence type="ECO:0000259" key="2">
    <source>
        <dbReference type="Pfam" id="PF11001"/>
    </source>
</evidence>
<feature type="compositionally biased region" description="Basic and acidic residues" evidence="1">
    <location>
        <begin position="222"/>
        <end position="234"/>
    </location>
</feature>
<name>A0A3D8SJZ9_9EURO</name>
<dbReference type="OrthoDB" id="5338458at2759"/>
<proteinExistence type="predicted"/>
<reference evidence="3 4" key="1">
    <citation type="journal article" date="2018" name="IMA Fungus">
        <title>IMA Genome-F 9: Draft genome sequence of Annulohypoxylon stygium, Aspergillus mulundensis, Berkeleyomyces basicola (syn. Thielaviopsis basicola), Ceratocystis smalleyi, two Cercospora beticola strains, Coleophoma cylindrospora, Fusarium fracticaudum, Phialophora cf. hyalina, and Morchella septimelata.</title>
        <authorList>
            <person name="Wingfield B.D."/>
            <person name="Bills G.F."/>
            <person name="Dong Y."/>
            <person name="Huang W."/>
            <person name="Nel W.J."/>
            <person name="Swalarsk-Parry B.S."/>
            <person name="Vaghefi N."/>
            <person name="Wilken P.M."/>
            <person name="An Z."/>
            <person name="de Beer Z.W."/>
            <person name="De Vos L."/>
            <person name="Chen L."/>
            <person name="Duong T.A."/>
            <person name="Gao Y."/>
            <person name="Hammerbacher A."/>
            <person name="Kikkert J.R."/>
            <person name="Li Y."/>
            <person name="Li H."/>
            <person name="Li K."/>
            <person name="Li Q."/>
            <person name="Liu X."/>
            <person name="Ma X."/>
            <person name="Naidoo K."/>
            <person name="Pethybridge S.J."/>
            <person name="Sun J."/>
            <person name="Steenkamp E.T."/>
            <person name="van der Nest M.A."/>
            <person name="van Wyk S."/>
            <person name="Wingfield M.J."/>
            <person name="Xiong C."/>
            <person name="Yue Q."/>
            <person name="Zhang X."/>
        </authorList>
    </citation>
    <scope>NUCLEOTIDE SEQUENCE [LARGE SCALE GENOMIC DNA]</scope>
    <source>
        <strain evidence="3 4">DSM 5745</strain>
    </source>
</reference>
<dbReference type="Pfam" id="PF11001">
    <property type="entry name" value="AFUB_07903_YDR124W_hel"/>
    <property type="match status" value="1"/>
</dbReference>